<evidence type="ECO:0000256" key="2">
    <source>
        <dbReference type="ARBA" id="ARBA00007998"/>
    </source>
</evidence>
<dbReference type="Pfam" id="PF03845">
    <property type="entry name" value="Spore_permease"/>
    <property type="match status" value="1"/>
</dbReference>
<evidence type="ECO:0000256" key="4">
    <source>
        <dbReference type="ARBA" id="ARBA00022544"/>
    </source>
</evidence>
<evidence type="ECO:0000313" key="10">
    <source>
        <dbReference type="Proteomes" id="UP000553776"/>
    </source>
</evidence>
<evidence type="ECO:0000256" key="6">
    <source>
        <dbReference type="ARBA" id="ARBA00022989"/>
    </source>
</evidence>
<dbReference type="GO" id="GO:0009847">
    <property type="term" value="P:spore germination"/>
    <property type="evidence" value="ECO:0007669"/>
    <property type="project" value="InterPro"/>
</dbReference>
<evidence type="ECO:0000256" key="1">
    <source>
        <dbReference type="ARBA" id="ARBA00004141"/>
    </source>
</evidence>
<dbReference type="Gene3D" id="1.20.1740.10">
    <property type="entry name" value="Amino acid/polyamine transporter I"/>
    <property type="match status" value="1"/>
</dbReference>
<feature type="transmembrane region" description="Helical" evidence="8">
    <location>
        <begin position="186"/>
        <end position="203"/>
    </location>
</feature>
<gene>
    <name evidence="9" type="ORF">H7B90_32080</name>
</gene>
<feature type="transmembrane region" description="Helical" evidence="8">
    <location>
        <begin position="38"/>
        <end position="60"/>
    </location>
</feature>
<name>A0A841U5U0_9BACL</name>
<sequence length="369" mass="40548">MKRNLTFYQCATMIMMIIAPTAFLIVPTATLNYASQDAWMSVLLSTAAAALLMAVLGVFARSNREGVPFLDWLAGRIGRPAAAAAGLALAVHYFATTSKALHEFIQFLSAEVMPNTPNPVLYGVTILVMIYAAAEGLETMGRICLLATLMSAPMYALSMLLLYANVHPNFMLPIGENSFREIVQGSITPFGLMSEGAAILLFAPYMAKPEQAPKAAFWGVLLVGAELLLAVLQALLVFGPNIVKDMRYPSFTLISVIEFGRFLERVDLFFVMYWTVTVFIKLSLLLFVAVHCLERTFRVRAGQPPYLFAAGLLLLLDASLTWRRDYKLHSGEYISNLALISLNVLLPLALWFACLAFRKGRRGIGGTNA</sequence>
<comment type="caution">
    <text evidence="9">The sequence shown here is derived from an EMBL/GenBank/DDBJ whole genome shotgun (WGS) entry which is preliminary data.</text>
</comment>
<feature type="transmembrane region" description="Helical" evidence="8">
    <location>
        <begin position="144"/>
        <end position="166"/>
    </location>
</feature>
<feature type="transmembrane region" description="Helical" evidence="8">
    <location>
        <begin position="7"/>
        <end position="26"/>
    </location>
</feature>
<dbReference type="PANTHER" id="PTHR34975:SF2">
    <property type="entry name" value="SPORE GERMINATION PROTEIN A2"/>
    <property type="match status" value="1"/>
</dbReference>
<feature type="transmembrane region" description="Helical" evidence="8">
    <location>
        <begin position="305"/>
        <end position="322"/>
    </location>
</feature>
<evidence type="ECO:0000313" key="9">
    <source>
        <dbReference type="EMBL" id="MBB6696037.1"/>
    </source>
</evidence>
<evidence type="ECO:0000256" key="5">
    <source>
        <dbReference type="ARBA" id="ARBA00022692"/>
    </source>
</evidence>
<evidence type="ECO:0000256" key="8">
    <source>
        <dbReference type="SAM" id="Phobius"/>
    </source>
</evidence>
<evidence type="ECO:0000256" key="7">
    <source>
        <dbReference type="ARBA" id="ARBA00023136"/>
    </source>
</evidence>
<dbReference type="InterPro" id="IPR004761">
    <property type="entry name" value="Spore_GerAB"/>
</dbReference>
<reference evidence="9 10" key="1">
    <citation type="submission" date="2020-08" db="EMBL/GenBank/DDBJ databases">
        <title>Cohnella phylogeny.</title>
        <authorList>
            <person name="Dunlap C."/>
        </authorList>
    </citation>
    <scope>NUCLEOTIDE SEQUENCE [LARGE SCALE GENOMIC DNA]</scope>
    <source>
        <strain evidence="9 10">DSM 25239</strain>
    </source>
</reference>
<keyword evidence="10" id="KW-1185">Reference proteome</keyword>
<organism evidence="9 10">
    <name type="scientific">Cohnella xylanilytica</name>
    <dbReference type="NCBI Taxonomy" id="557555"/>
    <lineage>
        <taxon>Bacteria</taxon>
        <taxon>Bacillati</taxon>
        <taxon>Bacillota</taxon>
        <taxon>Bacilli</taxon>
        <taxon>Bacillales</taxon>
        <taxon>Paenibacillaceae</taxon>
        <taxon>Cohnella</taxon>
    </lineage>
</organism>
<evidence type="ECO:0000256" key="3">
    <source>
        <dbReference type="ARBA" id="ARBA00022448"/>
    </source>
</evidence>
<feature type="transmembrane region" description="Helical" evidence="8">
    <location>
        <begin position="215"/>
        <end position="238"/>
    </location>
</feature>
<dbReference type="NCBIfam" id="TIGR00912">
    <property type="entry name" value="2A0309"/>
    <property type="match status" value="1"/>
</dbReference>
<accession>A0A841U5U0</accession>
<protein>
    <submittedName>
        <fullName evidence="9">Endospore germination permease</fullName>
    </submittedName>
</protein>
<dbReference type="GO" id="GO:0016020">
    <property type="term" value="C:membrane"/>
    <property type="evidence" value="ECO:0007669"/>
    <property type="project" value="UniProtKB-SubCell"/>
</dbReference>
<feature type="transmembrane region" description="Helical" evidence="8">
    <location>
        <begin position="120"/>
        <end position="137"/>
    </location>
</feature>
<comment type="subcellular location">
    <subcellularLocation>
        <location evidence="1">Membrane</location>
        <topology evidence="1">Multi-pass membrane protein</topology>
    </subcellularLocation>
</comment>
<keyword evidence="5 8" id="KW-0812">Transmembrane</keyword>
<proteinExistence type="inferred from homology"/>
<dbReference type="Proteomes" id="UP000553776">
    <property type="component" value="Unassembled WGS sequence"/>
</dbReference>
<keyword evidence="6 8" id="KW-1133">Transmembrane helix</keyword>
<dbReference type="EMBL" id="JACJVR010000165">
    <property type="protein sequence ID" value="MBB6696037.1"/>
    <property type="molecule type" value="Genomic_DNA"/>
</dbReference>
<dbReference type="PANTHER" id="PTHR34975">
    <property type="entry name" value="SPORE GERMINATION PROTEIN A2"/>
    <property type="match status" value="1"/>
</dbReference>
<keyword evidence="4" id="KW-0309">Germination</keyword>
<keyword evidence="3" id="KW-0813">Transport</keyword>
<feature type="transmembrane region" description="Helical" evidence="8">
    <location>
        <begin position="81"/>
        <end position="100"/>
    </location>
</feature>
<feature type="transmembrane region" description="Helical" evidence="8">
    <location>
        <begin position="271"/>
        <end position="293"/>
    </location>
</feature>
<feature type="transmembrane region" description="Helical" evidence="8">
    <location>
        <begin position="334"/>
        <end position="357"/>
    </location>
</feature>
<keyword evidence="7 8" id="KW-0472">Membrane</keyword>
<dbReference type="AlphaFoldDB" id="A0A841U5U0"/>
<comment type="similarity">
    <text evidence="2">Belongs to the amino acid-polyamine-organocation (APC) superfamily. Spore germination protein (SGP) (TC 2.A.3.9) family.</text>
</comment>
<dbReference type="RefSeq" id="WP_185139980.1">
    <property type="nucleotide sequence ID" value="NZ_JACJVR010000165.1"/>
</dbReference>